<feature type="region of interest" description="Disordered" evidence="1">
    <location>
        <begin position="193"/>
        <end position="247"/>
    </location>
</feature>
<evidence type="ECO:0000313" key="3">
    <source>
        <dbReference type="Proteomes" id="UP000054007"/>
    </source>
</evidence>
<reference evidence="2 3" key="1">
    <citation type="journal article" date="2015" name="Fungal Genet. Biol.">
        <title>Evolution of novel wood decay mechanisms in Agaricales revealed by the genome sequences of Fistulina hepatica and Cylindrobasidium torrendii.</title>
        <authorList>
            <person name="Floudas D."/>
            <person name="Held B.W."/>
            <person name="Riley R."/>
            <person name="Nagy L.G."/>
            <person name="Koehler G."/>
            <person name="Ransdell A.S."/>
            <person name="Younus H."/>
            <person name="Chow J."/>
            <person name="Chiniquy J."/>
            <person name="Lipzen A."/>
            <person name="Tritt A."/>
            <person name="Sun H."/>
            <person name="Haridas S."/>
            <person name="LaButti K."/>
            <person name="Ohm R.A."/>
            <person name="Kues U."/>
            <person name="Blanchette R.A."/>
            <person name="Grigoriev I.V."/>
            <person name="Minto R.E."/>
            <person name="Hibbett D.S."/>
        </authorList>
    </citation>
    <scope>NUCLEOTIDE SEQUENCE [LARGE SCALE GENOMIC DNA]</scope>
    <source>
        <strain evidence="2 3">FP15055 ss-10</strain>
    </source>
</reference>
<sequence length="247" mass="28464">MEELYTEDCISATPLSHLGTFKSFSMVKPSDKVFFRWHESACGMLPGKFDDSMKDPINTLLLDPQCLDYFSNLDMSFRPTISCLQVLYALYQFNAGCPPDARRHYSSVPMLYEASYTLQLKSKFKRTFYLRHPVSGIVTAYRYPYPKFPRFRLLTAHPVMSVIHAVFQAMTLRSSGDILAHMSQWQCLQERIDPTQPEPNHQETLDTLPKTSKKRKESQDGKHDMLRKAKRARKLVGAAVSRSEQPK</sequence>
<feature type="compositionally biased region" description="Basic and acidic residues" evidence="1">
    <location>
        <begin position="217"/>
        <end position="227"/>
    </location>
</feature>
<dbReference type="Proteomes" id="UP000054007">
    <property type="component" value="Unassembled WGS sequence"/>
</dbReference>
<gene>
    <name evidence="2" type="ORF">CYLTODRAFT_492917</name>
</gene>
<evidence type="ECO:0000256" key="1">
    <source>
        <dbReference type="SAM" id="MobiDB-lite"/>
    </source>
</evidence>
<protein>
    <submittedName>
        <fullName evidence="2">Uncharacterized protein</fullName>
    </submittedName>
</protein>
<proteinExistence type="predicted"/>
<keyword evidence="3" id="KW-1185">Reference proteome</keyword>
<organism evidence="2 3">
    <name type="scientific">Cylindrobasidium torrendii FP15055 ss-10</name>
    <dbReference type="NCBI Taxonomy" id="1314674"/>
    <lineage>
        <taxon>Eukaryota</taxon>
        <taxon>Fungi</taxon>
        <taxon>Dikarya</taxon>
        <taxon>Basidiomycota</taxon>
        <taxon>Agaricomycotina</taxon>
        <taxon>Agaricomycetes</taxon>
        <taxon>Agaricomycetidae</taxon>
        <taxon>Agaricales</taxon>
        <taxon>Marasmiineae</taxon>
        <taxon>Physalacriaceae</taxon>
        <taxon>Cylindrobasidium</taxon>
    </lineage>
</organism>
<dbReference type="EMBL" id="KN880624">
    <property type="protein sequence ID" value="KIY64669.1"/>
    <property type="molecule type" value="Genomic_DNA"/>
</dbReference>
<accession>A0A0D7B3D4</accession>
<dbReference type="AlphaFoldDB" id="A0A0D7B3D4"/>
<name>A0A0D7B3D4_9AGAR</name>
<evidence type="ECO:0000313" key="2">
    <source>
        <dbReference type="EMBL" id="KIY64669.1"/>
    </source>
</evidence>